<keyword evidence="3" id="KW-1185">Reference proteome</keyword>
<evidence type="ECO:0000313" key="3">
    <source>
        <dbReference type="Proteomes" id="UP000294599"/>
    </source>
</evidence>
<organism evidence="2 3">
    <name type="scientific">Pseudofulvimonas gallinarii</name>
    <dbReference type="NCBI Taxonomy" id="634155"/>
    <lineage>
        <taxon>Bacteria</taxon>
        <taxon>Pseudomonadati</taxon>
        <taxon>Pseudomonadota</taxon>
        <taxon>Gammaproteobacteria</taxon>
        <taxon>Lysobacterales</taxon>
        <taxon>Rhodanobacteraceae</taxon>
        <taxon>Pseudofulvimonas</taxon>
    </lineage>
</organism>
<dbReference type="RefSeq" id="WP_377602800.1">
    <property type="nucleotide sequence ID" value="NZ_JBHMFH010000001.1"/>
</dbReference>
<dbReference type="Proteomes" id="UP000294599">
    <property type="component" value="Unassembled WGS sequence"/>
</dbReference>
<evidence type="ECO:0000313" key="2">
    <source>
        <dbReference type="EMBL" id="TCT00064.1"/>
    </source>
</evidence>
<reference evidence="2 3" key="1">
    <citation type="submission" date="2019-03" db="EMBL/GenBank/DDBJ databases">
        <title>Genomic Encyclopedia of Type Strains, Phase IV (KMG-IV): sequencing the most valuable type-strain genomes for metagenomic binning, comparative biology and taxonomic classification.</title>
        <authorList>
            <person name="Goeker M."/>
        </authorList>
    </citation>
    <scope>NUCLEOTIDE SEQUENCE [LARGE SCALE GENOMIC DNA]</scope>
    <source>
        <strain evidence="2 3">DSM 21944</strain>
    </source>
</reference>
<gene>
    <name evidence="2" type="ORF">EDC25_10451</name>
</gene>
<keyword evidence="1" id="KW-1133">Transmembrane helix</keyword>
<sequence length="313" mass="33604">MQLHWGEDQYLDRENVFYRMLLIDGLATQARIYGNTPHLDLLRSQVESLAAELANSATCLLADFPAQTFPADVAAAWHAILRADVVLGTSHRQRVAEGLRGFTGVMAPGGGLPPYAWFDDPPRHTPVRGSANAWLLHHAPLLWPEQAASWAGTFNRQFWQASRWRVGYREFARNERHPHSGDIDSGPIIAGLGVAASAFGIGATRIQADAAKARPLALQAIALSWPLPNGRLLLPMVLSDIGHAPMLGEAALLYNLSLAPSPSPAGGNGGPGPVPWLVWTILAAQLFLGLSALVFAVRLFRPGSGSDARGSAD</sequence>
<dbReference type="AlphaFoldDB" id="A0A4R3LIS2"/>
<protein>
    <submittedName>
        <fullName evidence="2">Uncharacterized protein</fullName>
    </submittedName>
</protein>
<keyword evidence="1" id="KW-0812">Transmembrane</keyword>
<evidence type="ECO:0000256" key="1">
    <source>
        <dbReference type="SAM" id="Phobius"/>
    </source>
</evidence>
<proteinExistence type="predicted"/>
<accession>A0A4R3LIS2</accession>
<keyword evidence="1" id="KW-0472">Membrane</keyword>
<dbReference type="EMBL" id="SMAF01000004">
    <property type="protein sequence ID" value="TCT00064.1"/>
    <property type="molecule type" value="Genomic_DNA"/>
</dbReference>
<name>A0A4R3LIS2_9GAMM</name>
<feature type="transmembrane region" description="Helical" evidence="1">
    <location>
        <begin position="276"/>
        <end position="300"/>
    </location>
</feature>
<comment type="caution">
    <text evidence="2">The sequence shown here is derived from an EMBL/GenBank/DDBJ whole genome shotgun (WGS) entry which is preliminary data.</text>
</comment>